<reference evidence="1" key="1">
    <citation type="submission" date="2020-04" db="EMBL/GenBank/DDBJ databases">
        <authorList>
            <person name="Chiriac C."/>
            <person name="Salcher M."/>
            <person name="Ghai R."/>
            <person name="Kavagutti S V."/>
        </authorList>
    </citation>
    <scope>NUCLEOTIDE SEQUENCE</scope>
</reference>
<name>A0A6J5MAN5_9CAUD</name>
<gene>
    <name evidence="1" type="ORF">UFOVP457_25</name>
</gene>
<organism evidence="1">
    <name type="scientific">uncultured Caudovirales phage</name>
    <dbReference type="NCBI Taxonomy" id="2100421"/>
    <lineage>
        <taxon>Viruses</taxon>
        <taxon>Duplodnaviria</taxon>
        <taxon>Heunggongvirae</taxon>
        <taxon>Uroviricota</taxon>
        <taxon>Caudoviricetes</taxon>
        <taxon>Peduoviridae</taxon>
        <taxon>Maltschvirus</taxon>
        <taxon>Maltschvirus maltsch</taxon>
    </lineage>
</organism>
<sequence length="592" mass="61908">MADKSYQISGSTRPFPAIEGTDGNYYPIVLKGAVDSLGNVVSSSEGEDVIKYGFAKVRASGVDPDLGTVIITGSGQTVSQSAGNLVLAAGTTINAETIVRLNGIVSSEFTAQINSLLSQRVANNNFFFELVDVIDDDLAITIVNATTVTVTIPNNPFTTQNIGQSMYLGAYSGTGVFVPGRYAISAVTGNVVTFTVAGFTAGVGTCSAFGWNYHQLRYAGTTVTSADYDTQRNGWNTGFTAATINTTASPGHIAYLTSEQSGAIFADALAASSGLTNAITQRASRNNNVPFGQANLRLQIRMVNGTTAPTATTWTINLVELRKRISQSVSIKEIDLVNSRQALPVVLNNNSNIGTVTTVTGVTTSNGRNIPNTLVADVASAAITTTANTSAITPASGNCYEVNIPVTAVTGTTPTMDVNIEESDDSGTNWFVVYSFPRITAAGIYRSPQLPLKGNRIRYVQTIGGTTPSFTRAINRLEGNAGYIETFNQLFDRSIVLTTSNSVTPSLNISNARTVQLVINIGAATTAPVLQLEGSDDNGVTWYSIGSVVNAAASTTVAGPLVNTQAGLLRGRISTAGVGVTAGYVLIKGFKA</sequence>
<protein>
    <submittedName>
        <fullName evidence="1">Uncharacterized protein</fullName>
    </submittedName>
</protein>
<evidence type="ECO:0000313" key="1">
    <source>
        <dbReference type="EMBL" id="CAB4144115.1"/>
    </source>
</evidence>
<proteinExistence type="predicted"/>
<dbReference type="EMBL" id="LR796435">
    <property type="protein sequence ID" value="CAB4144115.1"/>
    <property type="molecule type" value="Genomic_DNA"/>
</dbReference>
<accession>A0A6J5MAN5</accession>